<comment type="caution">
    <text evidence="1">The sequence shown here is derived from an EMBL/GenBank/DDBJ whole genome shotgun (WGS) entry which is preliminary data.</text>
</comment>
<name>A0AA38IM74_9CUCU</name>
<sequence>MDPVTVGTSVAYTRELVLLGSARPEDEIPVHPTAQKRSLEDHQVINDTITKYGLPQNHTALGLPGPELATGRDTLSISDELVRRSGAYTLKVRTITRGFSYNARYEDTKLITR</sequence>
<gene>
    <name evidence="1" type="ORF">Zmor_015327</name>
</gene>
<dbReference type="EMBL" id="JALNTZ010000004">
    <property type="protein sequence ID" value="KAJ3656234.1"/>
    <property type="molecule type" value="Genomic_DNA"/>
</dbReference>
<keyword evidence="2" id="KW-1185">Reference proteome</keyword>
<dbReference type="Proteomes" id="UP001168821">
    <property type="component" value="Unassembled WGS sequence"/>
</dbReference>
<reference evidence="1" key="1">
    <citation type="journal article" date="2023" name="G3 (Bethesda)">
        <title>Whole genome assemblies of Zophobas morio and Tenebrio molitor.</title>
        <authorList>
            <person name="Kaur S."/>
            <person name="Stinson S.A."/>
            <person name="diCenzo G.C."/>
        </authorList>
    </citation>
    <scope>NUCLEOTIDE SEQUENCE</scope>
    <source>
        <strain evidence="1">QUZm001</strain>
    </source>
</reference>
<protein>
    <submittedName>
        <fullName evidence="1">Uncharacterized protein</fullName>
    </submittedName>
</protein>
<evidence type="ECO:0000313" key="1">
    <source>
        <dbReference type="EMBL" id="KAJ3656234.1"/>
    </source>
</evidence>
<evidence type="ECO:0000313" key="2">
    <source>
        <dbReference type="Proteomes" id="UP001168821"/>
    </source>
</evidence>
<accession>A0AA38IM74</accession>
<proteinExistence type="predicted"/>
<organism evidence="1 2">
    <name type="scientific">Zophobas morio</name>
    <dbReference type="NCBI Taxonomy" id="2755281"/>
    <lineage>
        <taxon>Eukaryota</taxon>
        <taxon>Metazoa</taxon>
        <taxon>Ecdysozoa</taxon>
        <taxon>Arthropoda</taxon>
        <taxon>Hexapoda</taxon>
        <taxon>Insecta</taxon>
        <taxon>Pterygota</taxon>
        <taxon>Neoptera</taxon>
        <taxon>Endopterygota</taxon>
        <taxon>Coleoptera</taxon>
        <taxon>Polyphaga</taxon>
        <taxon>Cucujiformia</taxon>
        <taxon>Tenebrionidae</taxon>
        <taxon>Zophobas</taxon>
    </lineage>
</organism>
<dbReference type="AlphaFoldDB" id="A0AA38IM74"/>